<keyword evidence="2 8" id="KW-1003">Cell membrane</keyword>
<dbReference type="Pfam" id="PF00795">
    <property type="entry name" value="CN_hydrolase"/>
    <property type="match status" value="1"/>
</dbReference>
<keyword evidence="11" id="KW-1185">Reference proteome</keyword>
<dbReference type="CDD" id="cd07571">
    <property type="entry name" value="ALP_N-acyl_transferase"/>
    <property type="match status" value="1"/>
</dbReference>
<name>L1MIB2_9CORY</name>
<evidence type="ECO:0000256" key="6">
    <source>
        <dbReference type="ARBA" id="ARBA00023136"/>
    </source>
</evidence>
<dbReference type="NCBIfam" id="TIGR00546">
    <property type="entry name" value="lnt"/>
    <property type="match status" value="1"/>
</dbReference>
<evidence type="ECO:0000256" key="7">
    <source>
        <dbReference type="ARBA" id="ARBA00023315"/>
    </source>
</evidence>
<dbReference type="PANTHER" id="PTHR38686:SF1">
    <property type="entry name" value="APOLIPOPROTEIN N-ACYLTRANSFERASE"/>
    <property type="match status" value="1"/>
</dbReference>
<feature type="transmembrane region" description="Helical" evidence="8">
    <location>
        <begin position="52"/>
        <end position="73"/>
    </location>
</feature>
<evidence type="ECO:0000256" key="8">
    <source>
        <dbReference type="HAMAP-Rule" id="MF_01148"/>
    </source>
</evidence>
<keyword evidence="3 8" id="KW-0808">Transferase</keyword>
<keyword evidence="6 8" id="KW-0472">Membrane</keyword>
<feature type="domain" description="CN hydrolase" evidence="9">
    <location>
        <begin position="204"/>
        <end position="447"/>
    </location>
</feature>
<keyword evidence="10" id="KW-0449">Lipoprotein</keyword>
<dbReference type="InterPro" id="IPR045378">
    <property type="entry name" value="LNT_N"/>
</dbReference>
<comment type="similarity">
    <text evidence="8">Belongs to the CN hydrolase family. Apolipoprotein N-acyltransferase subfamily.</text>
</comment>
<dbReference type="SUPFAM" id="SSF56317">
    <property type="entry name" value="Carbon-nitrogen hydrolase"/>
    <property type="match status" value="1"/>
</dbReference>
<comment type="pathway">
    <text evidence="8">Protein modification; lipoprotein biosynthesis (N-acyl transfer).</text>
</comment>
<evidence type="ECO:0000256" key="2">
    <source>
        <dbReference type="ARBA" id="ARBA00022475"/>
    </source>
</evidence>
<comment type="function">
    <text evidence="8">Catalyzes the phospholipid dependent N-acylation of the N-terminal cysteine of apolipoprotein, the last step in lipoprotein maturation.</text>
</comment>
<keyword evidence="4 8" id="KW-0812">Transmembrane</keyword>
<proteinExistence type="inferred from homology"/>
<dbReference type="HOGENOM" id="CLU_019563_0_1_11"/>
<evidence type="ECO:0000256" key="5">
    <source>
        <dbReference type="ARBA" id="ARBA00022989"/>
    </source>
</evidence>
<dbReference type="InterPro" id="IPR004563">
    <property type="entry name" value="Apolipo_AcylTrfase"/>
</dbReference>
<evidence type="ECO:0000313" key="10">
    <source>
        <dbReference type="EMBL" id="EKX90666.1"/>
    </source>
</evidence>
<dbReference type="OrthoDB" id="9804277at2"/>
<feature type="transmembrane region" description="Helical" evidence="8">
    <location>
        <begin position="176"/>
        <end position="194"/>
    </location>
</feature>
<evidence type="ECO:0000256" key="1">
    <source>
        <dbReference type="ARBA" id="ARBA00004651"/>
    </source>
</evidence>
<dbReference type="GO" id="GO:0005886">
    <property type="term" value="C:plasma membrane"/>
    <property type="evidence" value="ECO:0007669"/>
    <property type="project" value="UniProtKB-SubCell"/>
</dbReference>
<evidence type="ECO:0000256" key="4">
    <source>
        <dbReference type="ARBA" id="ARBA00022692"/>
    </source>
</evidence>
<dbReference type="HAMAP" id="MF_01148">
    <property type="entry name" value="Lnt"/>
    <property type="match status" value="1"/>
</dbReference>
<evidence type="ECO:0000259" key="9">
    <source>
        <dbReference type="PROSITE" id="PS50263"/>
    </source>
</evidence>
<dbReference type="PANTHER" id="PTHR38686">
    <property type="entry name" value="APOLIPOPROTEIN N-ACYLTRANSFERASE"/>
    <property type="match status" value="1"/>
</dbReference>
<dbReference type="InterPro" id="IPR003010">
    <property type="entry name" value="C-N_Hydrolase"/>
</dbReference>
<dbReference type="Pfam" id="PF20154">
    <property type="entry name" value="LNT_N"/>
    <property type="match status" value="1"/>
</dbReference>
<dbReference type="UniPathway" id="UPA00666"/>
<evidence type="ECO:0000313" key="11">
    <source>
        <dbReference type="Proteomes" id="UP000010445"/>
    </source>
</evidence>
<dbReference type="eggNOG" id="COG0815">
    <property type="taxonomic scope" value="Bacteria"/>
</dbReference>
<dbReference type="PROSITE" id="PS50263">
    <property type="entry name" value="CN_HYDROLASE"/>
    <property type="match status" value="1"/>
</dbReference>
<dbReference type="PATRIC" id="fig|1035195.3.peg.1042"/>
<dbReference type="GO" id="GO:0042158">
    <property type="term" value="P:lipoprotein biosynthetic process"/>
    <property type="evidence" value="ECO:0007669"/>
    <property type="project" value="UniProtKB-UniRule"/>
</dbReference>
<dbReference type="AlphaFoldDB" id="L1MIB2"/>
<evidence type="ECO:0000256" key="3">
    <source>
        <dbReference type="ARBA" id="ARBA00022679"/>
    </source>
</evidence>
<comment type="catalytic activity">
    <reaction evidence="8">
        <text>N-terminal S-1,2-diacyl-sn-glyceryl-L-cysteinyl-[lipoprotein] + a glycerophospholipid = N-acyl-S-1,2-diacyl-sn-glyceryl-L-cysteinyl-[lipoprotein] + a 2-acyl-sn-glycero-3-phospholipid + H(+)</text>
        <dbReference type="Rhea" id="RHEA:48228"/>
        <dbReference type="Rhea" id="RHEA-COMP:14681"/>
        <dbReference type="Rhea" id="RHEA-COMP:14684"/>
        <dbReference type="ChEBI" id="CHEBI:15378"/>
        <dbReference type="ChEBI" id="CHEBI:136912"/>
        <dbReference type="ChEBI" id="CHEBI:140656"/>
        <dbReference type="ChEBI" id="CHEBI:140657"/>
        <dbReference type="ChEBI" id="CHEBI:140660"/>
        <dbReference type="EC" id="2.3.1.269"/>
    </reaction>
</comment>
<protein>
    <recommendedName>
        <fullName evidence="8">Apolipoprotein N-acyltransferase</fullName>
        <shortName evidence="8">ALP N-acyltransferase</shortName>
        <ecNumber evidence="8">2.3.1.269</ecNumber>
    </recommendedName>
</protein>
<feature type="transmembrane region" description="Helical" evidence="8">
    <location>
        <begin position="147"/>
        <end position="169"/>
    </location>
</feature>
<keyword evidence="7 8" id="KW-0012">Acyltransferase</keyword>
<dbReference type="Proteomes" id="UP000010445">
    <property type="component" value="Unassembled WGS sequence"/>
</dbReference>
<comment type="subcellular location">
    <subcellularLocation>
        <location evidence="1 8">Cell membrane</location>
        <topology evidence="1 8">Multi-pass membrane protein</topology>
    </subcellularLocation>
</comment>
<reference evidence="10 11" key="1">
    <citation type="submission" date="2012-05" db="EMBL/GenBank/DDBJ databases">
        <authorList>
            <person name="Weinstock G."/>
            <person name="Sodergren E."/>
            <person name="Lobos E.A."/>
            <person name="Fulton L."/>
            <person name="Fulton R."/>
            <person name="Courtney L."/>
            <person name="Fronick C."/>
            <person name="O'Laughlin M."/>
            <person name="Godfrey J."/>
            <person name="Wilson R.M."/>
            <person name="Miner T."/>
            <person name="Farmer C."/>
            <person name="Delehaunty K."/>
            <person name="Cordes M."/>
            <person name="Minx P."/>
            <person name="Tomlinson C."/>
            <person name="Chen J."/>
            <person name="Wollam A."/>
            <person name="Pepin K.H."/>
            <person name="Bhonagiri V."/>
            <person name="Zhang X."/>
            <person name="Suruliraj S."/>
            <person name="Warren W."/>
            <person name="Mitreva M."/>
            <person name="Mardis E.R."/>
            <person name="Wilson R.K."/>
        </authorList>
    </citation>
    <scope>NUCLEOTIDE SEQUENCE [LARGE SCALE GENOMIC DNA]</scope>
    <source>
        <strain evidence="10 11">F0235</strain>
    </source>
</reference>
<comment type="caution">
    <text evidence="10">The sequence shown here is derived from an EMBL/GenBank/DDBJ whole genome shotgun (WGS) entry which is preliminary data.</text>
</comment>
<feature type="transmembrane region" description="Helical" evidence="8">
    <location>
        <begin position="109"/>
        <end position="127"/>
    </location>
</feature>
<dbReference type="Gene3D" id="3.60.110.10">
    <property type="entry name" value="Carbon-nitrogen hydrolase"/>
    <property type="match status" value="1"/>
</dbReference>
<keyword evidence="5 8" id="KW-1133">Transmembrane helix</keyword>
<dbReference type="GO" id="GO:0016410">
    <property type="term" value="F:N-acyltransferase activity"/>
    <property type="evidence" value="ECO:0007669"/>
    <property type="project" value="UniProtKB-UniRule"/>
</dbReference>
<accession>L1MIB2</accession>
<gene>
    <name evidence="8" type="primary">lnt</name>
    <name evidence="10" type="ORF">HMPREF9997_01162</name>
</gene>
<dbReference type="STRING" id="1035195.HMPREF9997_01162"/>
<dbReference type="EC" id="2.3.1.269" evidence="8"/>
<organism evidence="10 11">
    <name type="scientific">Corynebacterium durum F0235</name>
    <dbReference type="NCBI Taxonomy" id="1035195"/>
    <lineage>
        <taxon>Bacteria</taxon>
        <taxon>Bacillati</taxon>
        <taxon>Actinomycetota</taxon>
        <taxon>Actinomycetes</taxon>
        <taxon>Mycobacteriales</taxon>
        <taxon>Corynebacteriaceae</taxon>
        <taxon>Corynebacterium</taxon>
    </lineage>
</organism>
<dbReference type="InterPro" id="IPR036526">
    <property type="entry name" value="C-N_Hydrolase_sf"/>
</dbReference>
<dbReference type="EMBL" id="AMEM01000017">
    <property type="protein sequence ID" value="EKX90666.1"/>
    <property type="molecule type" value="Genomic_DNA"/>
</dbReference>
<dbReference type="RefSeq" id="WP_006063399.1">
    <property type="nucleotide sequence ID" value="NZ_KB290831.1"/>
</dbReference>
<feature type="transmembrane region" description="Helical" evidence="8">
    <location>
        <begin position="79"/>
        <end position="102"/>
    </location>
</feature>
<feature type="transmembrane region" description="Helical" evidence="8">
    <location>
        <begin position="27"/>
        <end position="45"/>
    </location>
</feature>
<sequence length="486" mass="52100">MRKRILALRLGVAALSGVSVYLSYAPIGWWPAAIVGMALFYLCLAPQVSVRVGALLGFVHGLSLYLFLLPWIGEFVGNLPYVALAVTEALYSIAVGAGGAVLMKRRMHWAFPLWFVSVEWLRSTWPFGGFAWGRIAWGQVGGPLQYLAPYGGPALVSVATLACATGLALCLLHPRLLGAVLLVVPLALGGAASISRGGGEVGQVTVAAIQGNVPRLGLDFNEQRRAVLSNHVKQTEALNQQVDLVVWPENASDVNPFADAGAMSMINQAVQSAHAPILVGTLTRDDVGPRNTMVVFDPETGQGEYHHKKYLQPFGEYMPYRSFFRLFSSYVDMAGNFQPGDGTGVVHMKGIPVGVSTCYEVAFDAAGRDAVHNGAQILTVPTNNATFGFTDMTYQQLAMSRMRALELDRAVVIAATSGVSAIVLPSGEVTQKTSIFTNGTLVETLPLKDSSTFAARAGKYVEHVLSIMGVLFLIAALWKRRSAQGD</sequence>